<organism evidence="2 3">
    <name type="scientific">Roseovarius pelagicus</name>
    <dbReference type="NCBI Taxonomy" id="2980108"/>
    <lineage>
        <taxon>Bacteria</taxon>
        <taxon>Pseudomonadati</taxon>
        <taxon>Pseudomonadota</taxon>
        <taxon>Alphaproteobacteria</taxon>
        <taxon>Rhodobacterales</taxon>
        <taxon>Roseobacteraceae</taxon>
        <taxon>Roseovarius</taxon>
    </lineage>
</organism>
<name>A0ABY6D9X4_9RHOB</name>
<sequence length="156" mass="16737">MTFKTLTTAAAFASLASGAFANDTTTVQAFYDLLSNPGSQEHIAAFQEATSDGWVSVGDYSGATKSREAFLGQMGGFGQLIPDLDWDIQTMHQDGNFVTVRSRATGTPIGPLFGVDGQGRSFDIMTIDIHEIEDGVITQTWHVEDWAGALQQLSGK</sequence>
<evidence type="ECO:0000313" key="2">
    <source>
        <dbReference type="EMBL" id="UXX82365.1"/>
    </source>
</evidence>
<dbReference type="InterPro" id="IPR032710">
    <property type="entry name" value="NTF2-like_dom_sf"/>
</dbReference>
<reference evidence="2" key="1">
    <citation type="submission" date="2022-10" db="EMBL/GenBank/DDBJ databases">
        <title>Roseovarius pelagicus sp. nov., isolated from Arctic seawater.</title>
        <authorList>
            <person name="Hong Y.W."/>
            <person name="Hwang C.Y."/>
        </authorList>
    </citation>
    <scope>NUCLEOTIDE SEQUENCE</scope>
    <source>
        <strain evidence="2">HL-MP18</strain>
    </source>
</reference>
<protein>
    <submittedName>
        <fullName evidence="2">Ester cyclase</fullName>
    </submittedName>
</protein>
<dbReference type="RefSeq" id="WP_263047312.1">
    <property type="nucleotide sequence ID" value="NZ_CP106738.1"/>
</dbReference>
<dbReference type="InterPro" id="IPR009959">
    <property type="entry name" value="Cyclase_SnoaL-like"/>
</dbReference>
<keyword evidence="3" id="KW-1185">Reference proteome</keyword>
<proteinExistence type="predicted"/>
<dbReference type="PANTHER" id="PTHR38436:SF1">
    <property type="entry name" value="ESTER CYCLASE"/>
    <property type="match status" value="1"/>
</dbReference>
<dbReference type="EMBL" id="CP106738">
    <property type="protein sequence ID" value="UXX82365.1"/>
    <property type="molecule type" value="Genomic_DNA"/>
</dbReference>
<feature type="chain" id="PRO_5045700853" evidence="1">
    <location>
        <begin position="22"/>
        <end position="156"/>
    </location>
</feature>
<evidence type="ECO:0000256" key="1">
    <source>
        <dbReference type="SAM" id="SignalP"/>
    </source>
</evidence>
<keyword evidence="1" id="KW-0732">Signal</keyword>
<gene>
    <name evidence="2" type="ORF">N7U68_14850</name>
</gene>
<accession>A0ABY6D9X4</accession>
<dbReference type="Proteomes" id="UP001064087">
    <property type="component" value="Chromosome"/>
</dbReference>
<dbReference type="SUPFAM" id="SSF54427">
    <property type="entry name" value="NTF2-like"/>
    <property type="match status" value="1"/>
</dbReference>
<dbReference type="Pfam" id="PF07366">
    <property type="entry name" value="SnoaL"/>
    <property type="match status" value="1"/>
</dbReference>
<dbReference type="PANTHER" id="PTHR38436">
    <property type="entry name" value="POLYKETIDE CYCLASE SNOAL-LIKE DOMAIN"/>
    <property type="match status" value="1"/>
</dbReference>
<evidence type="ECO:0000313" key="3">
    <source>
        <dbReference type="Proteomes" id="UP001064087"/>
    </source>
</evidence>
<dbReference type="Gene3D" id="3.10.450.50">
    <property type="match status" value="1"/>
</dbReference>
<feature type="signal peptide" evidence="1">
    <location>
        <begin position="1"/>
        <end position="21"/>
    </location>
</feature>